<evidence type="ECO:0000256" key="7">
    <source>
        <dbReference type="ARBA" id="ARBA00022692"/>
    </source>
</evidence>
<evidence type="ECO:0000313" key="15">
    <source>
        <dbReference type="EMBL" id="SFB50460.1"/>
    </source>
</evidence>
<evidence type="ECO:0000256" key="8">
    <source>
        <dbReference type="ARBA" id="ARBA00022777"/>
    </source>
</evidence>
<reference evidence="16" key="1">
    <citation type="submission" date="2016-10" db="EMBL/GenBank/DDBJ databases">
        <authorList>
            <person name="Varghese N."/>
            <person name="Submissions S."/>
        </authorList>
    </citation>
    <scope>NUCLEOTIDE SEQUENCE [LARGE SCALE GENOMIC DNA]</scope>
    <source>
        <strain evidence="16">CGMCC 4.3568</strain>
    </source>
</reference>
<evidence type="ECO:0000256" key="11">
    <source>
        <dbReference type="ARBA" id="ARBA00023136"/>
    </source>
</evidence>
<dbReference type="Gene3D" id="3.30.565.10">
    <property type="entry name" value="Histidine kinase-like ATPase, C-terminal domain"/>
    <property type="match status" value="1"/>
</dbReference>
<evidence type="ECO:0000256" key="6">
    <source>
        <dbReference type="ARBA" id="ARBA00022679"/>
    </source>
</evidence>
<sequence>MRTLLPSLRARATLLCAVVFVLGILIGVLGHQLSLAPTISEGVRGLGLFYFNPDDLDAWGPVFGLLAITPFLALGCWFLLRALLRPLPAMTAAVRRCGPQNLSQRVRLERQPRELDELAGSIDDLLDQLAVGYDSQRRFAANASHELRTPLAAQRTLIEVALAAPDASEEFRRFGAALLAINERNENLIEGLLVLVESERGVVSTQPARLDELVRGLADSLRELAARHEVTIEVHTEPRVVQADTVLLERLITNLLRNGILYNTPNGRLDVIVADDAALTVRNPGEPVPAELVQVLFEPFRRRGGDRISRGGAGLGLSIARSIVSAHDGSIEAVPNPEDGGLTVVVRLPPDQPAKR</sequence>
<proteinExistence type="predicted"/>
<keyword evidence="11 12" id="KW-0472">Membrane</keyword>
<evidence type="ECO:0000256" key="4">
    <source>
        <dbReference type="ARBA" id="ARBA00012438"/>
    </source>
</evidence>
<dbReference type="InterPro" id="IPR003594">
    <property type="entry name" value="HATPase_dom"/>
</dbReference>
<feature type="transmembrane region" description="Helical" evidence="12">
    <location>
        <begin position="12"/>
        <end position="30"/>
    </location>
</feature>
<dbReference type="Pfam" id="PF00672">
    <property type="entry name" value="HAMP"/>
    <property type="match status" value="1"/>
</dbReference>
<dbReference type="SMART" id="SM00387">
    <property type="entry name" value="HATPase_c"/>
    <property type="match status" value="1"/>
</dbReference>
<dbReference type="PANTHER" id="PTHR45436:SF15">
    <property type="entry name" value="SENSOR HISTIDINE KINASE CUSS"/>
    <property type="match status" value="1"/>
</dbReference>
<dbReference type="SUPFAM" id="SSF55874">
    <property type="entry name" value="ATPase domain of HSP90 chaperone/DNA topoisomerase II/histidine kinase"/>
    <property type="match status" value="1"/>
</dbReference>
<comment type="subcellular location">
    <subcellularLocation>
        <location evidence="3">Cell membrane</location>
    </subcellularLocation>
    <subcellularLocation>
        <location evidence="2">Membrane</location>
        <topology evidence="2">Multi-pass membrane protein</topology>
    </subcellularLocation>
</comment>
<dbReference type="GO" id="GO:0005886">
    <property type="term" value="C:plasma membrane"/>
    <property type="evidence" value="ECO:0007669"/>
    <property type="project" value="UniProtKB-SubCell"/>
</dbReference>
<dbReference type="InterPro" id="IPR050428">
    <property type="entry name" value="TCS_sensor_his_kinase"/>
</dbReference>
<evidence type="ECO:0000256" key="5">
    <source>
        <dbReference type="ARBA" id="ARBA00022553"/>
    </source>
</evidence>
<dbReference type="EC" id="2.7.13.3" evidence="4"/>
<evidence type="ECO:0000256" key="1">
    <source>
        <dbReference type="ARBA" id="ARBA00000085"/>
    </source>
</evidence>
<dbReference type="InterPro" id="IPR004358">
    <property type="entry name" value="Sig_transdc_His_kin-like_C"/>
</dbReference>
<dbReference type="STRING" id="490629.SAMN05216266_114188"/>
<accession>A0A1I1BPS8</accession>
<dbReference type="Gene3D" id="1.10.287.130">
    <property type="match status" value="1"/>
</dbReference>
<protein>
    <recommendedName>
        <fullName evidence="4">histidine kinase</fullName>
        <ecNumber evidence="4">2.7.13.3</ecNumber>
    </recommendedName>
</protein>
<feature type="domain" description="HAMP" evidence="14">
    <location>
        <begin position="81"/>
        <end position="134"/>
    </location>
</feature>
<evidence type="ECO:0000313" key="16">
    <source>
        <dbReference type="Proteomes" id="UP000243799"/>
    </source>
</evidence>
<evidence type="ECO:0000256" key="3">
    <source>
        <dbReference type="ARBA" id="ARBA00004236"/>
    </source>
</evidence>
<evidence type="ECO:0000259" key="14">
    <source>
        <dbReference type="PROSITE" id="PS50885"/>
    </source>
</evidence>
<keyword evidence="8 15" id="KW-0418">Kinase</keyword>
<gene>
    <name evidence="15" type="ORF">SAMN05216266_114188</name>
</gene>
<evidence type="ECO:0000256" key="2">
    <source>
        <dbReference type="ARBA" id="ARBA00004141"/>
    </source>
</evidence>
<dbReference type="EMBL" id="FOKG01000014">
    <property type="protein sequence ID" value="SFB50460.1"/>
    <property type="molecule type" value="Genomic_DNA"/>
</dbReference>
<dbReference type="OrthoDB" id="9786919at2"/>
<dbReference type="SUPFAM" id="SSF158472">
    <property type="entry name" value="HAMP domain-like"/>
    <property type="match status" value="1"/>
</dbReference>
<keyword evidence="6" id="KW-0808">Transferase</keyword>
<dbReference type="PRINTS" id="PR00344">
    <property type="entry name" value="BCTRLSENSOR"/>
</dbReference>
<dbReference type="InterPro" id="IPR036890">
    <property type="entry name" value="HATPase_C_sf"/>
</dbReference>
<dbReference type="SMART" id="SM00304">
    <property type="entry name" value="HAMP"/>
    <property type="match status" value="1"/>
</dbReference>
<dbReference type="InterPro" id="IPR003661">
    <property type="entry name" value="HisK_dim/P_dom"/>
</dbReference>
<comment type="catalytic activity">
    <reaction evidence="1">
        <text>ATP + protein L-histidine = ADP + protein N-phospho-L-histidine.</text>
        <dbReference type="EC" id="2.7.13.3"/>
    </reaction>
</comment>
<name>A0A1I1BPS8_9PSEU</name>
<evidence type="ECO:0000256" key="12">
    <source>
        <dbReference type="SAM" id="Phobius"/>
    </source>
</evidence>
<dbReference type="PANTHER" id="PTHR45436">
    <property type="entry name" value="SENSOR HISTIDINE KINASE YKOH"/>
    <property type="match status" value="1"/>
</dbReference>
<dbReference type="AlphaFoldDB" id="A0A1I1BPS8"/>
<feature type="transmembrane region" description="Helical" evidence="12">
    <location>
        <begin position="58"/>
        <end position="80"/>
    </location>
</feature>
<evidence type="ECO:0000259" key="13">
    <source>
        <dbReference type="PROSITE" id="PS50109"/>
    </source>
</evidence>
<feature type="domain" description="Histidine kinase" evidence="13">
    <location>
        <begin position="142"/>
        <end position="352"/>
    </location>
</feature>
<dbReference type="InterPro" id="IPR036097">
    <property type="entry name" value="HisK_dim/P_sf"/>
</dbReference>
<keyword evidence="7 12" id="KW-0812">Transmembrane</keyword>
<keyword evidence="9 12" id="KW-1133">Transmembrane helix</keyword>
<evidence type="ECO:0000256" key="10">
    <source>
        <dbReference type="ARBA" id="ARBA00023012"/>
    </source>
</evidence>
<organism evidence="15 16">
    <name type="scientific">Amycolatopsis marina</name>
    <dbReference type="NCBI Taxonomy" id="490629"/>
    <lineage>
        <taxon>Bacteria</taxon>
        <taxon>Bacillati</taxon>
        <taxon>Actinomycetota</taxon>
        <taxon>Actinomycetes</taxon>
        <taxon>Pseudonocardiales</taxon>
        <taxon>Pseudonocardiaceae</taxon>
        <taxon>Amycolatopsis</taxon>
    </lineage>
</organism>
<keyword evidence="10" id="KW-0902">Two-component regulatory system</keyword>
<dbReference type="Pfam" id="PF02518">
    <property type="entry name" value="HATPase_c"/>
    <property type="match status" value="1"/>
</dbReference>
<dbReference type="SMART" id="SM00388">
    <property type="entry name" value="HisKA"/>
    <property type="match status" value="1"/>
</dbReference>
<dbReference type="PROSITE" id="PS50885">
    <property type="entry name" value="HAMP"/>
    <property type="match status" value="1"/>
</dbReference>
<dbReference type="SUPFAM" id="SSF47384">
    <property type="entry name" value="Homodimeric domain of signal transducing histidine kinase"/>
    <property type="match status" value="1"/>
</dbReference>
<dbReference type="PROSITE" id="PS50109">
    <property type="entry name" value="HIS_KIN"/>
    <property type="match status" value="1"/>
</dbReference>
<keyword evidence="16" id="KW-1185">Reference proteome</keyword>
<dbReference type="GO" id="GO:0000155">
    <property type="term" value="F:phosphorelay sensor kinase activity"/>
    <property type="evidence" value="ECO:0007669"/>
    <property type="project" value="InterPro"/>
</dbReference>
<dbReference type="InterPro" id="IPR005467">
    <property type="entry name" value="His_kinase_dom"/>
</dbReference>
<dbReference type="Pfam" id="PF00512">
    <property type="entry name" value="HisKA"/>
    <property type="match status" value="1"/>
</dbReference>
<evidence type="ECO:0000256" key="9">
    <source>
        <dbReference type="ARBA" id="ARBA00022989"/>
    </source>
</evidence>
<dbReference type="Proteomes" id="UP000243799">
    <property type="component" value="Unassembled WGS sequence"/>
</dbReference>
<dbReference type="InterPro" id="IPR003660">
    <property type="entry name" value="HAMP_dom"/>
</dbReference>
<keyword evidence="5" id="KW-0597">Phosphoprotein</keyword>
<dbReference type="CDD" id="cd00082">
    <property type="entry name" value="HisKA"/>
    <property type="match status" value="1"/>
</dbReference>
<dbReference type="RefSeq" id="WP_091675305.1">
    <property type="nucleotide sequence ID" value="NZ_FOKG01000014.1"/>
</dbReference>